<sequence>MYTTVSSWIRARHESIEKWTKIPVEKEEDHLVITALESLLNNQVSGSATAKKINDIYLRSLVSGHRTSVSFVWGVFADASRWFGASHTQQLVDLIVAIKQLPDVVDKAGHVVTNGGRVIWRELHDFGWIFFEHGLDLDLDTEGSTYAEWHVQAPGHLNSHTLAATSMQREKSSKVARTYQNSTDTAKTKTGCLRWTYRQFNSVSISLAERLSQDISRPGSRIVTLIPNSVEWLLLLSASIISKNAIACLDANMLNKPRHDELGRKIIDLQPSVIVVENAEGMSAAEQALESLDLQDLVKVSLSDKSIFSHSGSWLRFADLCSPVTDQVASARIDDARQDDPDRDALIVYTSGTSSGIPKGCIRHVRDLATYTVQQAWNLPGDTGGKRALQTANFRVIAPGCALKAWYGGATIILTGRIFDPVKFLDAMEEERMTEVVLLPAQLYAIAATPGFELRDKSSLRFMMSGGDIIFTWPYWDGIESIPFYSGIAPLGRPSPGSRVRLIGEDNKTVERGEFGELHIQSDSVFKSYLAAPDKMDVVYMDQDGRWFKTGDLGMINDAGDVYITAVVGRPHPTLGQEPFAILRSFNEKSKSDLSAHVIAMHGPDWVLGGAIELKTLGLETFPTNATGKIQKLDLLAALAGSSAFAS</sequence>
<dbReference type="EMBL" id="JAHFXS010001418">
    <property type="protein sequence ID" value="KAG9977629.1"/>
    <property type="molecule type" value="Genomic_DNA"/>
</dbReference>
<dbReference type="Gene3D" id="3.40.50.12780">
    <property type="entry name" value="N-terminal domain of ligase-like"/>
    <property type="match status" value="2"/>
</dbReference>
<keyword evidence="3" id="KW-1185">Reference proteome</keyword>
<dbReference type="PANTHER" id="PTHR24096:SF267">
    <property type="entry name" value="MALONATE--COA LIGASE ACSF3, MITOCHONDRIAL"/>
    <property type="match status" value="1"/>
</dbReference>
<feature type="non-terminal residue" evidence="2">
    <location>
        <position position="647"/>
    </location>
</feature>
<evidence type="ECO:0000313" key="3">
    <source>
        <dbReference type="Proteomes" id="UP000729357"/>
    </source>
</evidence>
<evidence type="ECO:0000259" key="1">
    <source>
        <dbReference type="Pfam" id="PF00501"/>
    </source>
</evidence>
<dbReference type="InterPro" id="IPR022085">
    <property type="entry name" value="OpdG"/>
</dbReference>
<accession>A0A9P8JRH4</accession>
<reference evidence="2" key="1">
    <citation type="journal article" date="2021" name="J Fungi (Basel)">
        <title>Virulence traits and population genomics of the black yeast Aureobasidium melanogenum.</title>
        <authorList>
            <person name="Cernosa A."/>
            <person name="Sun X."/>
            <person name="Gostincar C."/>
            <person name="Fang C."/>
            <person name="Gunde-Cimerman N."/>
            <person name="Song Z."/>
        </authorList>
    </citation>
    <scope>NUCLEOTIDE SEQUENCE</scope>
    <source>
        <strain evidence="2">EXF-9298</strain>
    </source>
</reference>
<dbReference type="Pfam" id="PF12311">
    <property type="entry name" value="DUF3632"/>
    <property type="match status" value="1"/>
</dbReference>
<dbReference type="AlphaFoldDB" id="A0A9P8JRH4"/>
<reference evidence="2" key="2">
    <citation type="submission" date="2021-08" db="EMBL/GenBank/DDBJ databases">
        <authorList>
            <person name="Gostincar C."/>
            <person name="Sun X."/>
            <person name="Song Z."/>
            <person name="Gunde-Cimerman N."/>
        </authorList>
    </citation>
    <scope>NUCLEOTIDE SEQUENCE</scope>
    <source>
        <strain evidence="2">EXF-9298</strain>
    </source>
</reference>
<dbReference type="GO" id="GO:0016405">
    <property type="term" value="F:CoA-ligase activity"/>
    <property type="evidence" value="ECO:0007669"/>
    <property type="project" value="TreeGrafter"/>
</dbReference>
<comment type="caution">
    <text evidence="2">The sequence shown here is derived from an EMBL/GenBank/DDBJ whole genome shotgun (WGS) entry which is preliminary data.</text>
</comment>
<dbReference type="InterPro" id="IPR000873">
    <property type="entry name" value="AMP-dep_synth/lig_dom"/>
</dbReference>
<dbReference type="PANTHER" id="PTHR24096">
    <property type="entry name" value="LONG-CHAIN-FATTY-ACID--COA LIGASE"/>
    <property type="match status" value="1"/>
</dbReference>
<proteinExistence type="predicted"/>
<protein>
    <submittedName>
        <fullName evidence="2">Acetyl-CoA synthetase-like protein</fullName>
    </submittedName>
</protein>
<dbReference type="SUPFAM" id="SSF56801">
    <property type="entry name" value="Acetyl-CoA synthetase-like"/>
    <property type="match status" value="1"/>
</dbReference>
<name>A0A9P8JRH4_AURME</name>
<evidence type="ECO:0000313" key="2">
    <source>
        <dbReference type="EMBL" id="KAG9977629.1"/>
    </source>
</evidence>
<organism evidence="2 3">
    <name type="scientific">Aureobasidium melanogenum</name>
    <name type="common">Aureobasidium pullulans var. melanogenum</name>
    <dbReference type="NCBI Taxonomy" id="46634"/>
    <lineage>
        <taxon>Eukaryota</taxon>
        <taxon>Fungi</taxon>
        <taxon>Dikarya</taxon>
        <taxon>Ascomycota</taxon>
        <taxon>Pezizomycotina</taxon>
        <taxon>Dothideomycetes</taxon>
        <taxon>Dothideomycetidae</taxon>
        <taxon>Dothideales</taxon>
        <taxon>Saccotheciaceae</taxon>
        <taxon>Aureobasidium</taxon>
    </lineage>
</organism>
<dbReference type="Pfam" id="PF00501">
    <property type="entry name" value="AMP-binding"/>
    <property type="match status" value="1"/>
</dbReference>
<dbReference type="Proteomes" id="UP000729357">
    <property type="component" value="Unassembled WGS sequence"/>
</dbReference>
<dbReference type="InterPro" id="IPR042099">
    <property type="entry name" value="ANL_N_sf"/>
</dbReference>
<dbReference type="CDD" id="cd04433">
    <property type="entry name" value="AFD_class_I"/>
    <property type="match status" value="1"/>
</dbReference>
<gene>
    <name evidence="2" type="ORF">KCU98_g9937</name>
</gene>
<feature type="domain" description="AMP-dependent synthetase/ligase" evidence="1">
    <location>
        <begin position="191"/>
        <end position="468"/>
    </location>
</feature>